<feature type="coiled-coil region" evidence="1">
    <location>
        <begin position="12"/>
        <end position="46"/>
    </location>
</feature>
<sequence length="50" mass="6125">MRQRKPSFEELVLRNKQELINDKQAMKKLEEQLENRQTKYSLYENKQGVN</sequence>
<keyword evidence="1" id="KW-0175">Coiled coil</keyword>
<reference evidence="2 3" key="1">
    <citation type="submission" date="2023-06" db="EMBL/GenBank/DDBJ databases">
        <title>Aquibacillus rhizosphaerae LR5S19.</title>
        <authorList>
            <person name="Sun J.-Q."/>
        </authorList>
    </citation>
    <scope>NUCLEOTIDE SEQUENCE [LARGE SCALE GENOMIC DNA]</scope>
    <source>
        <strain evidence="2 3">LR5S19</strain>
    </source>
</reference>
<dbReference type="EMBL" id="JASTZU010000058">
    <property type="protein sequence ID" value="MDL4842165.1"/>
    <property type="molecule type" value="Genomic_DNA"/>
</dbReference>
<dbReference type="Pfam" id="PF13040">
    <property type="entry name" value="Fur_reg_FbpB"/>
    <property type="match status" value="1"/>
</dbReference>
<evidence type="ECO:0000313" key="2">
    <source>
        <dbReference type="EMBL" id="MDL4842165.1"/>
    </source>
</evidence>
<accession>A0ABT7LAE9</accession>
<evidence type="ECO:0000256" key="1">
    <source>
        <dbReference type="SAM" id="Coils"/>
    </source>
</evidence>
<protein>
    <submittedName>
        <fullName evidence="2">FbpB family small basic protein</fullName>
    </submittedName>
</protein>
<dbReference type="Proteomes" id="UP001235343">
    <property type="component" value="Unassembled WGS sequence"/>
</dbReference>
<keyword evidence="3" id="KW-1185">Reference proteome</keyword>
<dbReference type="RefSeq" id="WP_285933449.1">
    <property type="nucleotide sequence ID" value="NZ_JASTZU010000058.1"/>
</dbReference>
<evidence type="ECO:0000313" key="3">
    <source>
        <dbReference type="Proteomes" id="UP001235343"/>
    </source>
</evidence>
<dbReference type="InterPro" id="IPR025004">
    <property type="entry name" value="SenN/SenS"/>
</dbReference>
<proteinExistence type="predicted"/>
<name>A0ABT7LAE9_9BACI</name>
<comment type="caution">
    <text evidence="2">The sequence shown here is derived from an EMBL/GenBank/DDBJ whole genome shotgun (WGS) entry which is preliminary data.</text>
</comment>
<gene>
    <name evidence="2" type="ORF">QQS35_17135</name>
</gene>
<organism evidence="2 3">
    <name type="scientific">Aquibacillus rhizosphaerae</name>
    <dbReference type="NCBI Taxonomy" id="3051431"/>
    <lineage>
        <taxon>Bacteria</taxon>
        <taxon>Bacillati</taxon>
        <taxon>Bacillota</taxon>
        <taxon>Bacilli</taxon>
        <taxon>Bacillales</taxon>
        <taxon>Bacillaceae</taxon>
        <taxon>Aquibacillus</taxon>
    </lineage>
</organism>